<dbReference type="OrthoDB" id="18996at2759"/>
<name>A0A135TC89_9PEZI</name>
<dbReference type="PANTHER" id="PTHR34310:SF5">
    <property type="entry name" value="DUF427 DOMAIN PROTEIN (AFU_ORTHOLOGUE AFUA_3G02220)"/>
    <property type="match status" value="1"/>
</dbReference>
<keyword evidence="3" id="KW-1185">Reference proteome</keyword>
<dbReference type="Pfam" id="PF04248">
    <property type="entry name" value="NTP_transf_9"/>
    <property type="match status" value="1"/>
</dbReference>
<dbReference type="InterPro" id="IPR007361">
    <property type="entry name" value="DUF427"/>
</dbReference>
<dbReference type="Proteomes" id="UP000070054">
    <property type="component" value="Unassembled WGS sequence"/>
</dbReference>
<evidence type="ECO:0000313" key="2">
    <source>
        <dbReference type="EMBL" id="KXH45795.1"/>
    </source>
</evidence>
<gene>
    <name evidence="2" type="ORF">CNYM01_05368</name>
</gene>
<accession>A0A135TC89</accession>
<dbReference type="InterPro" id="IPR038694">
    <property type="entry name" value="DUF427_sf"/>
</dbReference>
<proteinExistence type="predicted"/>
<evidence type="ECO:0000313" key="3">
    <source>
        <dbReference type="Proteomes" id="UP000070054"/>
    </source>
</evidence>
<feature type="domain" description="DUF427" evidence="1">
    <location>
        <begin position="8"/>
        <end position="105"/>
    </location>
</feature>
<dbReference type="Gene3D" id="2.170.150.40">
    <property type="entry name" value="Domain of unknown function (DUF427)"/>
    <property type="match status" value="1"/>
</dbReference>
<organism evidence="2 3">
    <name type="scientific">Colletotrichum nymphaeae SA-01</name>
    <dbReference type="NCBI Taxonomy" id="1460502"/>
    <lineage>
        <taxon>Eukaryota</taxon>
        <taxon>Fungi</taxon>
        <taxon>Dikarya</taxon>
        <taxon>Ascomycota</taxon>
        <taxon>Pezizomycotina</taxon>
        <taxon>Sordariomycetes</taxon>
        <taxon>Hypocreomycetidae</taxon>
        <taxon>Glomerellales</taxon>
        <taxon>Glomerellaceae</taxon>
        <taxon>Colletotrichum</taxon>
        <taxon>Colletotrichum acutatum species complex</taxon>
    </lineage>
</organism>
<dbReference type="EMBL" id="JEMN01001167">
    <property type="protein sequence ID" value="KXH45795.1"/>
    <property type="molecule type" value="Genomic_DNA"/>
</dbReference>
<sequence length="113" mass="12531">MTKTGKAKAVVNGTTLAEATEWEEVEGNVYFPPSAVKTEAFEKTETTTFCPWKGTANYYSVKVGAADYGGWSWVCVDDKLKDAAWYYPTPKDGAKEIKDHVAFYKSKVTVTVE</sequence>
<evidence type="ECO:0000259" key="1">
    <source>
        <dbReference type="Pfam" id="PF04248"/>
    </source>
</evidence>
<dbReference type="AlphaFoldDB" id="A0A135TC89"/>
<dbReference type="PANTHER" id="PTHR34310">
    <property type="entry name" value="DUF427 DOMAIN PROTEIN (AFU_ORTHOLOGUE AFUA_3G02220)"/>
    <property type="match status" value="1"/>
</dbReference>
<comment type="caution">
    <text evidence="2">The sequence shown here is derived from an EMBL/GenBank/DDBJ whole genome shotgun (WGS) entry which is preliminary data.</text>
</comment>
<reference evidence="2 3" key="1">
    <citation type="submission" date="2014-02" db="EMBL/GenBank/DDBJ databases">
        <title>The genome sequence of Colletotrichum nymphaeae SA-01.</title>
        <authorList>
            <person name="Baroncelli R."/>
            <person name="Thon M.R."/>
        </authorList>
    </citation>
    <scope>NUCLEOTIDE SEQUENCE [LARGE SCALE GENOMIC DNA]</scope>
    <source>
        <strain evidence="2 3">SA-01</strain>
    </source>
</reference>
<protein>
    <recommendedName>
        <fullName evidence="1">DUF427 domain-containing protein</fullName>
    </recommendedName>
</protein>